<dbReference type="Proteomes" id="UP000652231">
    <property type="component" value="Unassembled WGS sequence"/>
</dbReference>
<comment type="caution">
    <text evidence="4">The sequence shown here is derived from an EMBL/GenBank/DDBJ whole genome shotgun (WGS) entry which is preliminary data.</text>
</comment>
<evidence type="ECO:0000313" key="4">
    <source>
        <dbReference type="EMBL" id="GGD90178.1"/>
    </source>
</evidence>
<evidence type="ECO:0000256" key="2">
    <source>
        <dbReference type="ARBA" id="ARBA00022729"/>
    </source>
</evidence>
<evidence type="ECO:0000256" key="3">
    <source>
        <dbReference type="SAM" id="SignalP"/>
    </source>
</evidence>
<reference evidence="4" key="1">
    <citation type="journal article" date="2014" name="Int. J. Syst. Evol. Microbiol.">
        <title>Complete genome sequence of Corynebacterium casei LMG S-19264T (=DSM 44701T), isolated from a smear-ripened cheese.</title>
        <authorList>
            <consortium name="US DOE Joint Genome Institute (JGI-PGF)"/>
            <person name="Walter F."/>
            <person name="Albersmeier A."/>
            <person name="Kalinowski J."/>
            <person name="Ruckert C."/>
        </authorList>
    </citation>
    <scope>NUCLEOTIDE SEQUENCE</scope>
    <source>
        <strain evidence="4">CGMCC 1.12924</strain>
    </source>
</reference>
<feature type="signal peptide" evidence="3">
    <location>
        <begin position="1"/>
        <end position="22"/>
    </location>
</feature>
<dbReference type="InterPro" id="IPR021884">
    <property type="entry name" value="Ice-bd_prot"/>
</dbReference>
<accession>A0A8J2Y932</accession>
<proteinExistence type="inferred from homology"/>
<sequence length="423" mass="43182">MKITIKPFLILLLVLSSTGHYSQVGIGTITPDASSILDVSSNSKGLLMPRLSTAQRDAILLPASGLMIYNLTLNDGQINVGTPSVPNWIGIKGQDGPMIDSVTEGESVSTTSTSYLLVPGMTISPPSGTYLVLFNAQLSSSQTFSSDQGVIDAANLYDELMAYPGGVSHALTFGSGEVLSPGVYDVNGAPSIAGILTMDGGGDPNSVFIIRGSGAFTTGVGTTIVLTGGAKPENIFWVSNEAMSTAANTIMKGTMLGGGTGAGAVSFGADSDLEGRLFTKLGAVSLGANVVLTASTGIAPVSLGVLSTFAMWSSSGAVSDVASATTTGDVGTALGDLTMTGTHTGEEYPAGTTSSTSRTTYSMYQNGVEVVNSSRTIHLPNAIVSLQAVVTITAGESIEVRWKVDAGEATLNHRTLSLVHSGY</sequence>
<dbReference type="AlphaFoldDB" id="A0A8J2Y932"/>
<comment type="similarity">
    <text evidence="1">Belongs to the ice-binding protein family.</text>
</comment>
<evidence type="ECO:0000313" key="5">
    <source>
        <dbReference type="Proteomes" id="UP000652231"/>
    </source>
</evidence>
<feature type="chain" id="PRO_5035211576" description="DUF3494 domain-containing protein" evidence="3">
    <location>
        <begin position="23"/>
        <end position="423"/>
    </location>
</feature>
<organism evidence="4 5">
    <name type="scientific">Planktosalinus lacus</name>
    <dbReference type="NCBI Taxonomy" id="1526573"/>
    <lineage>
        <taxon>Bacteria</taxon>
        <taxon>Pseudomonadati</taxon>
        <taxon>Bacteroidota</taxon>
        <taxon>Flavobacteriia</taxon>
        <taxon>Flavobacteriales</taxon>
        <taxon>Flavobacteriaceae</taxon>
        <taxon>Planktosalinus</taxon>
    </lineage>
</organism>
<name>A0A8J2Y932_9FLAO</name>
<dbReference type="Pfam" id="PF11999">
    <property type="entry name" value="Ice_binding"/>
    <property type="match status" value="1"/>
</dbReference>
<protein>
    <recommendedName>
        <fullName evidence="6">DUF3494 domain-containing protein</fullName>
    </recommendedName>
</protein>
<keyword evidence="2 3" id="KW-0732">Signal</keyword>
<gene>
    <name evidence="4" type="ORF">GCM10011312_12610</name>
</gene>
<evidence type="ECO:0008006" key="6">
    <source>
        <dbReference type="Google" id="ProtNLM"/>
    </source>
</evidence>
<evidence type="ECO:0000256" key="1">
    <source>
        <dbReference type="ARBA" id="ARBA00005445"/>
    </source>
</evidence>
<keyword evidence="5" id="KW-1185">Reference proteome</keyword>
<reference evidence="4" key="2">
    <citation type="submission" date="2020-09" db="EMBL/GenBank/DDBJ databases">
        <authorList>
            <person name="Sun Q."/>
            <person name="Zhou Y."/>
        </authorList>
    </citation>
    <scope>NUCLEOTIDE SEQUENCE</scope>
    <source>
        <strain evidence="4">CGMCC 1.12924</strain>
    </source>
</reference>
<dbReference type="RefSeq" id="WP_188440649.1">
    <property type="nucleotide sequence ID" value="NZ_BMGK01000004.1"/>
</dbReference>
<dbReference type="EMBL" id="BMGK01000004">
    <property type="protein sequence ID" value="GGD90178.1"/>
    <property type="molecule type" value="Genomic_DNA"/>
</dbReference>